<proteinExistence type="predicted"/>
<keyword evidence="1" id="KW-0472">Membrane</keyword>
<gene>
    <name evidence="2" type="ORF">Cob_v011248</name>
</gene>
<feature type="transmembrane region" description="Helical" evidence="1">
    <location>
        <begin position="92"/>
        <end position="109"/>
    </location>
</feature>
<name>A0A484FBZ6_COLOR</name>
<sequence length="509" mass="57305">MAYNKAGDFDHGNNGITSKDVFVKAEGEDHFLNPGLLEQNDVITKALSWTWDIAITFLPLAFMALAVAAVKLDQTPVADSQYGARVEELTRLGPTIFPILFAMVAARFFKNAARWRLEKAHGISVLSLEQLVGSQSFASALERLVTVRAWLLGGLILSAWAMSPLGGQSSSRILPTGMLRSDFTRDLYYDIRTYQASAYFDTDIYFFRSQGVITALFSGSLISPQKHQRASIDLWGRPKIAQWPHDWTEDIEEATWRDVNVTKLGTGVEHYTSLVGVNMGPLHLDNQATNNVSATKYNVNLESEYIGFNCSLVSDALSLEEYESITFWRHNNKTKSTLKEAVDAKVRPDSEDISFAAMLAYSVRRGTRDFTQPHMIFFSRDSRATFNCSVATIHLETNIICTPQECSPYRQRRLRRDNSALGYSYFQRRLDSIENALYEWPRMTPMVIAKASAIENYIANDDNAYSGQGQRSWTGVDTEMFSRRLTTAFNTAWDAGIDQHNITKSSLLC</sequence>
<feature type="transmembrane region" description="Helical" evidence="1">
    <location>
        <begin position="53"/>
        <end position="72"/>
    </location>
</feature>
<comment type="caution">
    <text evidence="2">The sequence shown here is derived from an EMBL/GenBank/DDBJ whole genome shotgun (WGS) entry which is preliminary data.</text>
</comment>
<reference evidence="3" key="2">
    <citation type="journal article" date="2019" name="Mol. Plant Microbe Interact.">
        <title>Genome sequence resources for four phytopathogenic fungi from the Colletotrichum orbiculare species complex.</title>
        <authorList>
            <person name="Gan P."/>
            <person name="Tsushima A."/>
            <person name="Narusaka M."/>
            <person name="Narusaka Y."/>
            <person name="Takano Y."/>
            <person name="Kubo Y."/>
            <person name="Shirasu K."/>
        </authorList>
    </citation>
    <scope>GENOME REANNOTATION</scope>
    <source>
        <strain evidence="3">104-T / ATCC 96160 / CBS 514.97 / LARS 414 / MAFF 240422</strain>
    </source>
</reference>
<keyword evidence="1" id="KW-0812">Transmembrane</keyword>
<evidence type="ECO:0000256" key="1">
    <source>
        <dbReference type="SAM" id="Phobius"/>
    </source>
</evidence>
<dbReference type="STRING" id="1213857.A0A484FBZ6"/>
<evidence type="ECO:0000313" key="3">
    <source>
        <dbReference type="Proteomes" id="UP000014480"/>
    </source>
</evidence>
<reference evidence="3" key="1">
    <citation type="journal article" date="2013" name="New Phytol.">
        <title>Comparative genomic and transcriptomic analyses reveal the hemibiotrophic stage shift of Colletotrichum fungi.</title>
        <authorList>
            <person name="Gan P."/>
            <person name="Ikeda K."/>
            <person name="Irieda H."/>
            <person name="Narusaka M."/>
            <person name="O'Connell R.J."/>
            <person name="Narusaka Y."/>
            <person name="Takano Y."/>
            <person name="Kubo Y."/>
            <person name="Shirasu K."/>
        </authorList>
    </citation>
    <scope>NUCLEOTIDE SEQUENCE [LARGE SCALE GENOMIC DNA]</scope>
    <source>
        <strain evidence="3">104-T / ATCC 96160 / CBS 514.97 / LARS 414 / MAFF 240422</strain>
    </source>
</reference>
<organism evidence="2 3">
    <name type="scientific">Colletotrichum orbiculare (strain 104-T / ATCC 96160 / CBS 514.97 / LARS 414 / MAFF 240422)</name>
    <name type="common">Cucumber anthracnose fungus</name>
    <name type="synonym">Colletotrichum lagenarium</name>
    <dbReference type="NCBI Taxonomy" id="1213857"/>
    <lineage>
        <taxon>Eukaryota</taxon>
        <taxon>Fungi</taxon>
        <taxon>Dikarya</taxon>
        <taxon>Ascomycota</taxon>
        <taxon>Pezizomycotina</taxon>
        <taxon>Sordariomycetes</taxon>
        <taxon>Hypocreomycetidae</taxon>
        <taxon>Glomerellales</taxon>
        <taxon>Glomerellaceae</taxon>
        <taxon>Colletotrichum</taxon>
        <taxon>Colletotrichum orbiculare species complex</taxon>
    </lineage>
</organism>
<feature type="transmembrane region" description="Helical" evidence="1">
    <location>
        <begin position="145"/>
        <end position="163"/>
    </location>
</feature>
<dbReference type="OrthoDB" id="4847662at2759"/>
<evidence type="ECO:0000313" key="2">
    <source>
        <dbReference type="EMBL" id="TDZ15870.1"/>
    </source>
</evidence>
<dbReference type="EMBL" id="AMCV02000038">
    <property type="protein sequence ID" value="TDZ15870.1"/>
    <property type="molecule type" value="Genomic_DNA"/>
</dbReference>
<protein>
    <submittedName>
        <fullName evidence="2">Uncharacterized protein</fullName>
    </submittedName>
</protein>
<accession>A0A484FBZ6</accession>
<dbReference type="AlphaFoldDB" id="A0A484FBZ6"/>
<keyword evidence="3" id="KW-1185">Reference proteome</keyword>
<keyword evidence="1" id="KW-1133">Transmembrane helix</keyword>
<dbReference type="Proteomes" id="UP000014480">
    <property type="component" value="Unassembled WGS sequence"/>
</dbReference>